<keyword evidence="2" id="KW-0812">Transmembrane</keyword>
<evidence type="ECO:0000256" key="2">
    <source>
        <dbReference type="SAM" id="Phobius"/>
    </source>
</evidence>
<keyword evidence="2" id="KW-0472">Membrane</keyword>
<dbReference type="OrthoDB" id="10015608at2"/>
<accession>F9S7K9</accession>
<evidence type="ECO:0000313" key="4">
    <source>
        <dbReference type="Proteomes" id="UP000004605"/>
    </source>
</evidence>
<dbReference type="RefSeq" id="WP_006714467.1">
    <property type="nucleotide sequence ID" value="NZ_AFWF01000294.1"/>
</dbReference>
<sequence length="204" mass="22582">MSKLAQAVQDAALVELNNDIQAMIDSIELLPEKLSEKIDPVIQDKVNAIVDAADAAQEHVKELQESNKRAIQKNLNDAQTDFIVATKDSIDRLLQPQIDKLSAIPDAIAQLSTTIVQPQKSTSSNMTIIIVLCLSLIVGALVAGLATQHYYSKVVEHNEIQMTIMSKIMDTTLDNDMTATERNKFRAAYKENMYPVTKQVMKGQ</sequence>
<dbReference type="EMBL" id="AFWF01000294">
    <property type="protein sequence ID" value="EGU31305.1"/>
    <property type="molecule type" value="Genomic_DNA"/>
</dbReference>
<reference evidence="3 4" key="1">
    <citation type="journal article" date="2012" name="Int. J. Syst. Evol. Microbiol.">
        <title>Vibrio caribbeanicus sp. nov., isolated from the marine sponge Scleritoderma cyanea.</title>
        <authorList>
            <person name="Hoffmann M."/>
            <person name="Monday S.R."/>
            <person name="Allard M.W."/>
            <person name="Strain E.A."/>
            <person name="Whittaker P."/>
            <person name="Naum M."/>
            <person name="McCarthy P.J."/>
            <person name="Lopez J.V."/>
            <person name="Fischer M."/>
            <person name="Brown E.W."/>
        </authorList>
    </citation>
    <scope>NUCLEOTIDE SEQUENCE [LARGE SCALE GENOMIC DNA]</scope>
    <source>
        <strain evidence="3 4">ATCC 700023</strain>
    </source>
</reference>
<organism evidence="3 4">
    <name type="scientific">Vibrio ichthyoenteri ATCC 700023</name>
    <dbReference type="NCBI Taxonomy" id="870968"/>
    <lineage>
        <taxon>Bacteria</taxon>
        <taxon>Pseudomonadati</taxon>
        <taxon>Pseudomonadota</taxon>
        <taxon>Gammaproteobacteria</taxon>
        <taxon>Vibrionales</taxon>
        <taxon>Vibrionaceae</taxon>
        <taxon>Vibrio</taxon>
    </lineage>
</organism>
<name>F9S7K9_9VIBR</name>
<comment type="caution">
    <text evidence="3">The sequence shown here is derived from an EMBL/GenBank/DDBJ whole genome shotgun (WGS) entry which is preliminary data.</text>
</comment>
<keyword evidence="1" id="KW-0175">Coiled coil</keyword>
<feature type="coiled-coil region" evidence="1">
    <location>
        <begin position="53"/>
        <end position="81"/>
    </location>
</feature>
<evidence type="ECO:0000256" key="1">
    <source>
        <dbReference type="SAM" id="Coils"/>
    </source>
</evidence>
<gene>
    <name evidence="3" type="ORF">VII00023_23019</name>
</gene>
<proteinExistence type="predicted"/>
<feature type="transmembrane region" description="Helical" evidence="2">
    <location>
        <begin position="126"/>
        <end position="146"/>
    </location>
</feature>
<protein>
    <submittedName>
        <fullName evidence="3">Uncharacterized protein</fullName>
    </submittedName>
</protein>
<dbReference type="Proteomes" id="UP000004605">
    <property type="component" value="Unassembled WGS sequence"/>
</dbReference>
<keyword evidence="4" id="KW-1185">Reference proteome</keyword>
<evidence type="ECO:0000313" key="3">
    <source>
        <dbReference type="EMBL" id="EGU31305.1"/>
    </source>
</evidence>
<keyword evidence="2" id="KW-1133">Transmembrane helix</keyword>
<dbReference type="AlphaFoldDB" id="F9S7K9"/>